<evidence type="ECO:0000313" key="2">
    <source>
        <dbReference type="EMBL" id="OGW95572.1"/>
    </source>
</evidence>
<accession>A0A1G1KRX8</accession>
<dbReference type="InterPro" id="IPR025159">
    <property type="entry name" value="AbiEi_N"/>
</dbReference>
<organism evidence="2 3">
    <name type="scientific">Candidatus Danuiimicrobium aquiferis</name>
    <dbReference type="NCBI Taxonomy" id="1801832"/>
    <lineage>
        <taxon>Bacteria</taxon>
        <taxon>Pseudomonadati</taxon>
        <taxon>Candidatus Omnitrophota</taxon>
        <taxon>Candidatus Danuiimicrobium</taxon>
    </lineage>
</organism>
<reference evidence="2 3" key="1">
    <citation type="journal article" date="2016" name="Nat. Commun.">
        <title>Thousands of microbial genomes shed light on interconnected biogeochemical processes in an aquifer system.</title>
        <authorList>
            <person name="Anantharaman K."/>
            <person name="Brown C.T."/>
            <person name="Hug L.A."/>
            <person name="Sharon I."/>
            <person name="Castelle C.J."/>
            <person name="Probst A.J."/>
            <person name="Thomas B.C."/>
            <person name="Singh A."/>
            <person name="Wilkins M.J."/>
            <person name="Karaoz U."/>
            <person name="Brodie E.L."/>
            <person name="Williams K.H."/>
            <person name="Hubbard S.S."/>
            <person name="Banfield J.F."/>
        </authorList>
    </citation>
    <scope>NUCLEOTIDE SEQUENCE [LARGE SCALE GENOMIC DNA]</scope>
</reference>
<comment type="caution">
    <text evidence="2">The sequence shown here is derived from an EMBL/GenBank/DDBJ whole genome shotgun (WGS) entry which is preliminary data.</text>
</comment>
<evidence type="ECO:0000313" key="3">
    <source>
        <dbReference type="Proteomes" id="UP000178187"/>
    </source>
</evidence>
<dbReference type="AlphaFoldDB" id="A0A1G1KRX8"/>
<dbReference type="Pfam" id="PF13338">
    <property type="entry name" value="AbiEi_4"/>
    <property type="match status" value="1"/>
</dbReference>
<protein>
    <recommendedName>
        <fullName evidence="1">AbiEi antitoxin N-terminal domain-containing protein</fullName>
    </recommendedName>
</protein>
<proteinExistence type="predicted"/>
<evidence type="ECO:0000259" key="1">
    <source>
        <dbReference type="Pfam" id="PF13338"/>
    </source>
</evidence>
<gene>
    <name evidence="2" type="ORF">A3G33_11245</name>
</gene>
<sequence>MSDNRDKEDKLIEYANEQGGYFTAKQAVKAGYSYRLHSYHVQTGRWIKIERGVFRLKSYPPSEREDFIRWTLWSRNQKDEPQIVASHETALAIHEISDVNPSKYHFIVPPGFRKKVPDSVILHRTVLKPEEVEKREGFFVTTPVRTLKDAAESHLSLDELRKAIQDALTRGLIMLKQIDVSHLSNHGKERMLMVFKMLDDHTR</sequence>
<dbReference type="Proteomes" id="UP000178187">
    <property type="component" value="Unassembled WGS sequence"/>
</dbReference>
<name>A0A1G1KRX8_9BACT</name>
<feature type="domain" description="AbiEi antitoxin N-terminal" evidence="1">
    <location>
        <begin position="10"/>
        <end position="56"/>
    </location>
</feature>
<dbReference type="EMBL" id="MHFR01000060">
    <property type="protein sequence ID" value="OGW95572.1"/>
    <property type="molecule type" value="Genomic_DNA"/>
</dbReference>